<organism evidence="5 6">
    <name type="scientific">Trichinella papuae</name>
    <dbReference type="NCBI Taxonomy" id="268474"/>
    <lineage>
        <taxon>Eukaryota</taxon>
        <taxon>Metazoa</taxon>
        <taxon>Ecdysozoa</taxon>
        <taxon>Nematoda</taxon>
        <taxon>Enoplea</taxon>
        <taxon>Dorylaimia</taxon>
        <taxon>Trichinellida</taxon>
        <taxon>Trichinellidae</taxon>
        <taxon>Trichinella</taxon>
    </lineage>
</organism>
<proteinExistence type="predicted"/>
<dbReference type="InterPro" id="IPR007588">
    <property type="entry name" value="Znf_FLYWCH"/>
</dbReference>
<evidence type="ECO:0000313" key="6">
    <source>
        <dbReference type="Proteomes" id="UP000054843"/>
    </source>
</evidence>
<comment type="caution">
    <text evidence="5">The sequence shown here is derived from an EMBL/GenBank/DDBJ whole genome shotgun (WGS) entry which is preliminary data.</text>
</comment>
<keyword evidence="1" id="KW-0479">Metal-binding</keyword>
<evidence type="ECO:0000256" key="3">
    <source>
        <dbReference type="ARBA" id="ARBA00022833"/>
    </source>
</evidence>
<dbReference type="Gene3D" id="2.20.25.240">
    <property type="match status" value="1"/>
</dbReference>
<evidence type="ECO:0000256" key="1">
    <source>
        <dbReference type="ARBA" id="ARBA00022723"/>
    </source>
</evidence>
<dbReference type="AlphaFoldDB" id="A0A0V1M0X0"/>
<reference evidence="5 6" key="1">
    <citation type="submission" date="2015-01" db="EMBL/GenBank/DDBJ databases">
        <title>Evolution of Trichinella species and genotypes.</title>
        <authorList>
            <person name="Korhonen P.K."/>
            <person name="Edoardo P."/>
            <person name="Giuseppe L.R."/>
            <person name="Gasser R.B."/>
        </authorList>
    </citation>
    <scope>NUCLEOTIDE SEQUENCE [LARGE SCALE GENOMIC DNA]</scope>
    <source>
        <strain evidence="5">ISS1980</strain>
    </source>
</reference>
<keyword evidence="3" id="KW-0862">Zinc</keyword>
<protein>
    <recommendedName>
        <fullName evidence="4">FLYWCH-type domain-containing protein</fullName>
    </recommendedName>
</protein>
<keyword evidence="2" id="KW-0863">Zinc-finger</keyword>
<keyword evidence="6" id="KW-1185">Reference proteome</keyword>
<evidence type="ECO:0000313" key="5">
    <source>
        <dbReference type="EMBL" id="KRZ65413.1"/>
    </source>
</evidence>
<dbReference type="EMBL" id="JYDO01000370">
    <property type="protein sequence ID" value="KRZ65413.1"/>
    <property type="molecule type" value="Genomic_DNA"/>
</dbReference>
<accession>A0A0V1M0X0</accession>
<gene>
    <name evidence="5" type="ORF">T10_5793</name>
</gene>
<dbReference type="GO" id="GO:0008270">
    <property type="term" value="F:zinc ion binding"/>
    <property type="evidence" value="ECO:0007669"/>
    <property type="project" value="UniProtKB-KW"/>
</dbReference>
<sequence length="112" mass="12773">MADISELRLLPNRSGGISLLYESRAYRFKHTGKQKKYWRCSKLRGAVWMDLEVTAVIDQKDHVETCRLDEHLAYKMEKSALFNKHSGEETKPILAIYHEEASTSSAEPSTSG</sequence>
<dbReference type="Proteomes" id="UP000054843">
    <property type="component" value="Unassembled WGS sequence"/>
</dbReference>
<evidence type="ECO:0000259" key="4">
    <source>
        <dbReference type="Pfam" id="PF04500"/>
    </source>
</evidence>
<evidence type="ECO:0000256" key="2">
    <source>
        <dbReference type="ARBA" id="ARBA00022771"/>
    </source>
</evidence>
<name>A0A0V1M0X0_9BILA</name>
<dbReference type="Pfam" id="PF04500">
    <property type="entry name" value="FLYWCH"/>
    <property type="match status" value="1"/>
</dbReference>
<feature type="domain" description="FLYWCH-type" evidence="4">
    <location>
        <begin position="11"/>
        <end position="44"/>
    </location>
</feature>